<dbReference type="KEGG" id="amus:LMH87_006628"/>
<dbReference type="SUPFAM" id="SSF52540">
    <property type="entry name" value="P-loop containing nucleoside triphosphate hydrolases"/>
    <property type="match status" value="2"/>
</dbReference>
<evidence type="ECO:0000256" key="10">
    <source>
        <dbReference type="SAM" id="MobiDB-lite"/>
    </source>
</evidence>
<dbReference type="Pfam" id="PF24357">
    <property type="entry name" value="TMD0_ABC"/>
    <property type="match status" value="1"/>
</dbReference>
<feature type="transmembrane region" description="Helical" evidence="11">
    <location>
        <begin position="79"/>
        <end position="97"/>
    </location>
</feature>
<keyword evidence="7 11" id="KW-1133">Transmembrane helix</keyword>
<dbReference type="GO" id="GO:0140359">
    <property type="term" value="F:ABC-type transporter activity"/>
    <property type="evidence" value="ECO:0007669"/>
    <property type="project" value="InterPro"/>
</dbReference>
<feature type="transmembrane region" description="Helical" evidence="11">
    <location>
        <begin position="1047"/>
        <end position="1063"/>
    </location>
</feature>
<dbReference type="GeneID" id="80893787"/>
<feature type="region of interest" description="Disordered" evidence="10">
    <location>
        <begin position="848"/>
        <end position="872"/>
    </location>
</feature>
<keyword evidence="3" id="KW-1003">Cell membrane</keyword>
<dbReference type="InterPro" id="IPR017871">
    <property type="entry name" value="ABC_transporter-like_CS"/>
</dbReference>
<feature type="domain" description="ABC transmembrane type-1" evidence="13">
    <location>
        <begin position="295"/>
        <end position="569"/>
    </location>
</feature>
<dbReference type="PROSITE" id="PS50929">
    <property type="entry name" value="ABC_TM1F"/>
    <property type="match status" value="2"/>
</dbReference>
<evidence type="ECO:0008006" key="16">
    <source>
        <dbReference type="Google" id="ProtNLM"/>
    </source>
</evidence>
<dbReference type="GO" id="GO:0016887">
    <property type="term" value="F:ATP hydrolysis activity"/>
    <property type="evidence" value="ECO:0007669"/>
    <property type="project" value="InterPro"/>
</dbReference>
<dbReference type="PANTHER" id="PTHR24223:SF399">
    <property type="entry name" value="ABC TRANSPORTER ATNG"/>
    <property type="match status" value="1"/>
</dbReference>
<evidence type="ECO:0000256" key="7">
    <source>
        <dbReference type="ARBA" id="ARBA00022989"/>
    </source>
</evidence>
<dbReference type="FunFam" id="3.40.50.300:FF:000630">
    <property type="entry name" value="ATP-binding cassette (ABC) transporter, putative"/>
    <property type="match status" value="1"/>
</dbReference>
<organism evidence="14 15">
    <name type="scientific">Akanthomyces muscarius</name>
    <name type="common">Entomopathogenic fungus</name>
    <name type="synonym">Lecanicillium muscarium</name>
    <dbReference type="NCBI Taxonomy" id="2231603"/>
    <lineage>
        <taxon>Eukaryota</taxon>
        <taxon>Fungi</taxon>
        <taxon>Dikarya</taxon>
        <taxon>Ascomycota</taxon>
        <taxon>Pezizomycotina</taxon>
        <taxon>Sordariomycetes</taxon>
        <taxon>Hypocreomycetidae</taxon>
        <taxon>Hypocreales</taxon>
        <taxon>Cordycipitaceae</taxon>
        <taxon>Akanthomyces</taxon>
    </lineage>
</organism>
<dbReference type="InterPro" id="IPR003593">
    <property type="entry name" value="AAA+_ATPase"/>
</dbReference>
<evidence type="ECO:0000256" key="4">
    <source>
        <dbReference type="ARBA" id="ARBA00022692"/>
    </source>
</evidence>
<feature type="domain" description="ABC transporter" evidence="12">
    <location>
        <begin position="622"/>
        <end position="849"/>
    </location>
</feature>
<dbReference type="Proteomes" id="UP001144673">
    <property type="component" value="Chromosome 1"/>
</dbReference>
<dbReference type="CDD" id="cd18579">
    <property type="entry name" value="ABC_6TM_ABCC_D1"/>
    <property type="match status" value="1"/>
</dbReference>
<comment type="subcellular location">
    <subcellularLocation>
        <location evidence="1">Cell membrane</location>
        <topology evidence="1">Multi-pass membrane protein</topology>
    </subcellularLocation>
</comment>
<keyword evidence="4 11" id="KW-0812">Transmembrane</keyword>
<accession>A0A9W8QQM3</accession>
<feature type="transmembrane region" description="Helical" evidence="11">
    <location>
        <begin position="897"/>
        <end position="922"/>
    </location>
</feature>
<evidence type="ECO:0000259" key="13">
    <source>
        <dbReference type="PROSITE" id="PS50929"/>
    </source>
</evidence>
<feature type="transmembrane region" description="Helical" evidence="11">
    <location>
        <begin position="40"/>
        <end position="59"/>
    </location>
</feature>
<keyword evidence="5" id="KW-0547">Nucleotide-binding</keyword>
<evidence type="ECO:0000313" key="14">
    <source>
        <dbReference type="EMBL" id="KAJ4164976.1"/>
    </source>
</evidence>
<dbReference type="RefSeq" id="XP_056059891.1">
    <property type="nucleotide sequence ID" value="XM_056204544.1"/>
</dbReference>
<comment type="caution">
    <text evidence="14">The sequence shown here is derived from an EMBL/GenBank/DDBJ whole genome shotgun (WGS) entry which is preliminary data.</text>
</comment>
<dbReference type="SMART" id="SM00382">
    <property type="entry name" value="AAA"/>
    <property type="match status" value="2"/>
</dbReference>
<evidence type="ECO:0000256" key="1">
    <source>
        <dbReference type="ARBA" id="ARBA00004651"/>
    </source>
</evidence>
<feature type="transmembrane region" description="Helical" evidence="11">
    <location>
        <begin position="953"/>
        <end position="976"/>
    </location>
</feature>
<evidence type="ECO:0000256" key="2">
    <source>
        <dbReference type="ARBA" id="ARBA00022448"/>
    </source>
</evidence>
<dbReference type="Gene3D" id="3.40.50.300">
    <property type="entry name" value="P-loop containing nucleotide triphosphate hydrolases"/>
    <property type="match status" value="2"/>
</dbReference>
<dbReference type="InterPro" id="IPR050173">
    <property type="entry name" value="ABC_transporter_C-like"/>
</dbReference>
<feature type="transmembrane region" description="Helical" evidence="11">
    <location>
        <begin position="177"/>
        <end position="195"/>
    </location>
</feature>
<dbReference type="CDD" id="cd03250">
    <property type="entry name" value="ABCC_MRP_domain1"/>
    <property type="match status" value="1"/>
</dbReference>
<keyword evidence="9" id="KW-0325">Glycoprotein</keyword>
<evidence type="ECO:0000256" key="3">
    <source>
        <dbReference type="ARBA" id="ARBA00022475"/>
    </source>
</evidence>
<feature type="transmembrane region" description="Helical" evidence="11">
    <location>
        <begin position="1021"/>
        <end position="1041"/>
    </location>
</feature>
<feature type="transmembrane region" description="Helical" evidence="11">
    <location>
        <begin position="144"/>
        <end position="165"/>
    </location>
</feature>
<dbReference type="InterPro" id="IPR027417">
    <property type="entry name" value="P-loop_NTPase"/>
</dbReference>
<evidence type="ECO:0000259" key="12">
    <source>
        <dbReference type="PROSITE" id="PS50893"/>
    </source>
</evidence>
<dbReference type="Gene3D" id="1.20.1560.10">
    <property type="entry name" value="ABC transporter type 1, transmembrane domain"/>
    <property type="match status" value="2"/>
</dbReference>
<evidence type="ECO:0000313" key="15">
    <source>
        <dbReference type="Proteomes" id="UP001144673"/>
    </source>
</evidence>
<dbReference type="PROSITE" id="PS00211">
    <property type="entry name" value="ABC_TRANSPORTER_1"/>
    <property type="match status" value="2"/>
</dbReference>
<dbReference type="Pfam" id="PF00005">
    <property type="entry name" value="ABC_tran"/>
    <property type="match status" value="2"/>
</dbReference>
<feature type="transmembrane region" description="Helical" evidence="11">
    <location>
        <begin position="324"/>
        <end position="347"/>
    </location>
</feature>
<dbReference type="InterPro" id="IPR036640">
    <property type="entry name" value="ABC1_TM_sf"/>
</dbReference>
<dbReference type="PROSITE" id="PS50893">
    <property type="entry name" value="ABC_TRANSPORTER_2"/>
    <property type="match status" value="2"/>
</dbReference>
<dbReference type="EMBL" id="JAJHUN010000001">
    <property type="protein sequence ID" value="KAJ4164976.1"/>
    <property type="molecule type" value="Genomic_DNA"/>
</dbReference>
<dbReference type="PANTHER" id="PTHR24223">
    <property type="entry name" value="ATP-BINDING CASSETTE SUB-FAMILY C"/>
    <property type="match status" value="1"/>
</dbReference>
<dbReference type="FunFam" id="1.20.1560.10:FF:000055">
    <property type="entry name" value="ABC multidrug transporter (Eurofung)"/>
    <property type="match status" value="1"/>
</dbReference>
<protein>
    <recommendedName>
        <fullName evidence="16">ABC transporter</fullName>
    </recommendedName>
</protein>
<dbReference type="InterPro" id="IPR011527">
    <property type="entry name" value="ABC1_TM_dom"/>
</dbReference>
<gene>
    <name evidence="14" type="ORF">LMH87_006628</name>
</gene>
<sequence>MDASSAPVCAPTADAAFGPIISDRHCRGGFDFTLVFEQSIFVLAPGCVLLLLAPFRLAVLLKRPQLHVVRPGKLRVAKLMTAASLAALQLALVVLWARRPPSSSHPPLVNSVSLAAACVSCASTVMSCALSYLEHVRSPRPSSLLNVFLLLSLLLDAALLRTLWLARLLDGDTPIRAVFSAAFAVKAALVLLEAHGKTAHLVRGTRALAPEETAGIYARAALAWVAPLLRTGFRRLLRPDDMFALDDDMSTAMLNEKFWAHWNTSLASSTYKLRLIRCCIYTLKGPLLAIAAPRLVLLFFTICQPLILQRFLDFLSEKSQPVQIGYGLIAAYGIDYVGIAFSQALYWHRNARAVTMLRGTLVAAVFSKVTEISTTVAKDAAAVTLMSSDVDVIIRAAKEVHEFWANLIQIGIGTWLLTKQLGYAAIGPIIVALLALAAIFFFSPRAKRSRVGWLVKTQERVGITSAMIGHIKSIKMVGLVEPLSRKLSDLRVSEVAASRAFRVCGSITSALAQVPVMLSPVLAFALYQGVAATTGQKLDENRMFTALAYITLLSEPWFWMFEAVLDMSAASGALDRIEKYLLEYTKQDTRLLEPEEEQRFGQSSGDVQLSRLSRQGEATDAITVRQMSAAWSKDHTELKDITFSLARGKFGMLLGSTASGKSTLLKSLLGEVPHTTGTVKLGSPRVSWCEQSPWILNQTIRENVIGYAHYDVDRYDQVVQACALHEDFAQLPQGDMTVVGSKGMSLSGGQKQRVSIARALYFDPEIAIFDDVLSGLDNHTALQVFRNVFAENGLLRRSGATILLATQTAAFLPFADILVSLDGNGGIGEVGAYRDLKRANGYTQSLVQASRDAGPSATSEEQSDEGPTLEVVKKEHRAKETKLVDDKRRQLGDRTVYSYYFGSVGSLFAATLLGLEIGWAFLQCFPTVWLNFWATAVQKDPSTSSGHYLGTYAALQILAVVWFAILIWFGLISIAAKAGVTLHQRLLTATLRAPLSLFTSTDTGVMTTRFSQDIGILDNQLPLALVVSLGSLFSVIAKAGLLAASSYYVAISFPFIAVFYYYLQRGYLRTSRQLRFLDLEEKAPVYSQFLETLAGLPTVRAFGWGSAAIHKNHDLVDRSQKPFYLLIIVQKWLIMVLDLVTAGLALLIVGFAVYLRDKVSVGLTGVALVQLISMSQALNMLIQFWTSVETSIGAVARIKNFTEEAGDENKLNETAEPPETWPSAGGVVISDLTASYDEREPVKALDGIEIAIKPGEKVGICGRTGSGKSSLLLSFLRLLDASSGSIVVDGINLATLPRDLIRSRIVTVSQDHFVLPGTVRENLDPFCAFETSDLIEALEAADIWATIERKGGLDVKLGDDMLSHGQKQLFSLARAILRKDAGRIVLLDEATSSVDGEIEEKVQKVVETLFKNHTVISIAHHLDTIIDFDKVVLLDKGKVAEIGRPRELLQSNTMFRALWEASHGR</sequence>
<feature type="domain" description="ABC transmembrane type-1" evidence="13">
    <location>
        <begin position="925"/>
        <end position="1190"/>
    </location>
</feature>
<dbReference type="FunFam" id="1.20.1560.10:FF:000066">
    <property type="entry name" value="ABC multidrug transporter (Eurofung)"/>
    <property type="match status" value="1"/>
</dbReference>
<keyword evidence="6" id="KW-0067">ATP-binding</keyword>
<keyword evidence="15" id="KW-1185">Reference proteome</keyword>
<dbReference type="GO" id="GO:0005886">
    <property type="term" value="C:plasma membrane"/>
    <property type="evidence" value="ECO:0007669"/>
    <property type="project" value="UniProtKB-SubCell"/>
</dbReference>
<evidence type="ECO:0000256" key="9">
    <source>
        <dbReference type="ARBA" id="ARBA00023180"/>
    </source>
</evidence>
<dbReference type="SUPFAM" id="SSF90123">
    <property type="entry name" value="ABC transporter transmembrane region"/>
    <property type="match status" value="2"/>
</dbReference>
<evidence type="ECO:0000256" key="11">
    <source>
        <dbReference type="SAM" id="Phobius"/>
    </source>
</evidence>
<dbReference type="InterPro" id="IPR056227">
    <property type="entry name" value="TMD0_ABC"/>
</dbReference>
<feature type="domain" description="ABC transporter" evidence="12">
    <location>
        <begin position="1227"/>
        <end position="1461"/>
    </location>
</feature>
<reference evidence="14" key="1">
    <citation type="journal article" date="2023" name="Access Microbiol">
        <title>De-novo genome assembly for Akanthomyces muscarius, a biocontrol agent of insect agricultural pests.</title>
        <authorList>
            <person name="Erdos Z."/>
            <person name="Studholme D.J."/>
            <person name="Raymond B."/>
            <person name="Sharma M."/>
        </authorList>
    </citation>
    <scope>NUCLEOTIDE SEQUENCE</scope>
    <source>
        <strain evidence="14">Ve6</strain>
    </source>
</reference>
<keyword evidence="2" id="KW-0813">Transport</keyword>
<feature type="transmembrane region" description="Helical" evidence="11">
    <location>
        <begin position="291"/>
        <end position="312"/>
    </location>
</feature>
<dbReference type="GO" id="GO:0005524">
    <property type="term" value="F:ATP binding"/>
    <property type="evidence" value="ECO:0007669"/>
    <property type="project" value="UniProtKB-KW"/>
</dbReference>
<evidence type="ECO:0000256" key="6">
    <source>
        <dbReference type="ARBA" id="ARBA00022840"/>
    </source>
</evidence>
<dbReference type="InterPro" id="IPR044726">
    <property type="entry name" value="ABCC_6TM_D2"/>
</dbReference>
<evidence type="ECO:0000256" key="5">
    <source>
        <dbReference type="ARBA" id="ARBA00022741"/>
    </source>
</evidence>
<dbReference type="InterPro" id="IPR044746">
    <property type="entry name" value="ABCC_6TM_D1"/>
</dbReference>
<dbReference type="CDD" id="cd18580">
    <property type="entry name" value="ABC_6TM_ABCC_D2"/>
    <property type="match status" value="1"/>
</dbReference>
<dbReference type="InterPro" id="IPR003439">
    <property type="entry name" value="ABC_transporter-like_ATP-bd"/>
</dbReference>
<feature type="transmembrane region" description="Helical" evidence="11">
    <location>
        <begin position="421"/>
        <end position="442"/>
    </location>
</feature>
<proteinExistence type="predicted"/>
<feature type="transmembrane region" description="Helical" evidence="11">
    <location>
        <begin position="109"/>
        <end position="132"/>
    </location>
</feature>
<keyword evidence="8 11" id="KW-0472">Membrane</keyword>
<evidence type="ECO:0000256" key="8">
    <source>
        <dbReference type="ARBA" id="ARBA00023136"/>
    </source>
</evidence>
<name>A0A9W8QQM3_AKAMU</name>
<feature type="transmembrane region" description="Helical" evidence="11">
    <location>
        <begin position="1132"/>
        <end position="1155"/>
    </location>
</feature>
<dbReference type="Pfam" id="PF00664">
    <property type="entry name" value="ABC_membrane"/>
    <property type="match status" value="2"/>
</dbReference>